<feature type="chain" id="PRO_5020959258" evidence="1">
    <location>
        <begin position="18"/>
        <end position="262"/>
    </location>
</feature>
<proteinExistence type="predicted"/>
<dbReference type="PANTHER" id="PTHR30105:SF2">
    <property type="entry name" value="DIVERGENT POLYSACCHARIDE DEACETYLASE SUPERFAMILY"/>
    <property type="match status" value="1"/>
</dbReference>
<dbReference type="Gene3D" id="3.20.20.370">
    <property type="entry name" value="Glycoside hydrolase/deacetylase"/>
    <property type="match status" value="1"/>
</dbReference>
<feature type="signal peptide" evidence="1">
    <location>
        <begin position="1"/>
        <end position="17"/>
    </location>
</feature>
<dbReference type="CDD" id="cd10936">
    <property type="entry name" value="CE4_DAC2"/>
    <property type="match status" value="1"/>
</dbReference>
<accession>A0A4U1B743</accession>
<dbReference type="GO" id="GO:0005975">
    <property type="term" value="P:carbohydrate metabolic process"/>
    <property type="evidence" value="ECO:0007669"/>
    <property type="project" value="InterPro"/>
</dbReference>
<sequence length="262" mass="28747">MRYALLALLLWTQGVTAAELTLIIDDVGYRQTDKGVLALPAATTLSVLPHTPWGRQLAVAGWRRGHEIMLHLPMLADGGNALGPSALVGGMSPWEMRLTIKRALADIPFVRGVNNHMGSTLTRQRPLMDRVMGELSQHHLYFVDSLTTPDSVAFDAAREQGIPALRRHVFLDNETEEVDLEKQFSQAITIARKHGQAVLIGHPYPETLAFLEQALPTLASQGVSLVPASALLSDKQRAQLRPMAPPTAFLHRLPEPNSVKTL</sequence>
<evidence type="ECO:0000313" key="3">
    <source>
        <dbReference type="Proteomes" id="UP000305674"/>
    </source>
</evidence>
<dbReference type="AlphaFoldDB" id="A0A4U1B743"/>
<dbReference type="InterPro" id="IPR011330">
    <property type="entry name" value="Glyco_hydro/deAcase_b/a-brl"/>
</dbReference>
<name>A0A4U1B743_9GAMM</name>
<dbReference type="EMBL" id="SWCI01000022">
    <property type="protein sequence ID" value="TKB46257.1"/>
    <property type="molecule type" value="Genomic_DNA"/>
</dbReference>
<organism evidence="2 3">
    <name type="scientific">Ferrimonas sediminicola</name>
    <dbReference type="NCBI Taxonomy" id="2569538"/>
    <lineage>
        <taxon>Bacteria</taxon>
        <taxon>Pseudomonadati</taxon>
        <taxon>Pseudomonadota</taxon>
        <taxon>Gammaproteobacteria</taxon>
        <taxon>Alteromonadales</taxon>
        <taxon>Ferrimonadaceae</taxon>
        <taxon>Ferrimonas</taxon>
    </lineage>
</organism>
<dbReference type="OrthoDB" id="9784811at2"/>
<reference evidence="2 3" key="1">
    <citation type="submission" date="2019-04" db="EMBL/GenBank/DDBJ databases">
        <authorList>
            <person name="Hwang J.C."/>
        </authorList>
    </citation>
    <scope>NUCLEOTIDE SEQUENCE [LARGE SCALE GENOMIC DNA]</scope>
    <source>
        <strain evidence="2 3">IMCC35001</strain>
    </source>
</reference>
<keyword evidence="1" id="KW-0732">Signal</keyword>
<dbReference type="PANTHER" id="PTHR30105">
    <property type="entry name" value="UNCHARACTERIZED YIBQ-RELATED"/>
    <property type="match status" value="1"/>
</dbReference>
<evidence type="ECO:0000256" key="1">
    <source>
        <dbReference type="SAM" id="SignalP"/>
    </source>
</evidence>
<evidence type="ECO:0000313" key="2">
    <source>
        <dbReference type="EMBL" id="TKB46257.1"/>
    </source>
</evidence>
<gene>
    <name evidence="2" type="ORF">FCL40_18085</name>
</gene>
<dbReference type="SUPFAM" id="SSF88713">
    <property type="entry name" value="Glycoside hydrolase/deacetylase"/>
    <property type="match status" value="1"/>
</dbReference>
<dbReference type="Pfam" id="PF04748">
    <property type="entry name" value="Polysacc_deac_2"/>
    <property type="match status" value="1"/>
</dbReference>
<dbReference type="Proteomes" id="UP000305674">
    <property type="component" value="Unassembled WGS sequence"/>
</dbReference>
<keyword evidence="3" id="KW-1185">Reference proteome</keyword>
<comment type="caution">
    <text evidence="2">The sequence shown here is derived from an EMBL/GenBank/DDBJ whole genome shotgun (WGS) entry which is preliminary data.</text>
</comment>
<dbReference type="InterPro" id="IPR006837">
    <property type="entry name" value="Divergent_DAC"/>
</dbReference>
<protein>
    <submittedName>
        <fullName evidence="2">Divergent polysaccharide deacetylase family protein</fullName>
    </submittedName>
</protein>